<dbReference type="InterPro" id="IPR000157">
    <property type="entry name" value="TIR_dom"/>
</dbReference>
<dbReference type="SMART" id="SM00255">
    <property type="entry name" value="TIR"/>
    <property type="match status" value="1"/>
</dbReference>
<organism evidence="2 3">
    <name type="scientific">Pectobacterium aquaticum</name>
    <dbReference type="NCBI Taxonomy" id="2204145"/>
    <lineage>
        <taxon>Bacteria</taxon>
        <taxon>Pseudomonadati</taxon>
        <taxon>Pseudomonadota</taxon>
        <taxon>Gammaproteobacteria</taxon>
        <taxon>Enterobacterales</taxon>
        <taxon>Pectobacteriaceae</taxon>
        <taxon>Pectobacterium</taxon>
    </lineage>
</organism>
<dbReference type="Gene3D" id="3.40.50.10140">
    <property type="entry name" value="Toll/interleukin-1 receptor homology (TIR) domain"/>
    <property type="match status" value="1"/>
</dbReference>
<comment type="caution">
    <text evidence="2">The sequence shown here is derived from an EMBL/GenBank/DDBJ whole genome shotgun (WGS) entry which is preliminary data.</text>
</comment>
<proteinExistence type="predicted"/>
<sequence length="330" mass="37166">MPKKRDFDIALSFAGEDRDYVQQVASLLVQSGVKVFYDSFEEANLWGKDLYTYLNEVYKDKAFYTIMFISEHYAKKLWTNHERKSMQARAFQESAEYILPAKFDDTEIPGVLPTTGFISLTERTPENFVEIIHKKLVNSGITIPSESLRKSFFSTISLPKIEPFLLRVTIKSSTGELIPSASIVAIAENNTIKHGQTDTNGCLSLEILTRRNYSILVAHPKFPGVIIPKWDPSEDIEITLSPTDTIGSVIINSTGYIKGLEGRINPILDTESRMYLYADNIAINGGKGQPVNFEINTPITLEDCNGVIIEASFLHIQGKTSLIQYYHPRK</sequence>
<accession>A0AA93DPF2</accession>
<evidence type="ECO:0000313" key="2">
    <source>
        <dbReference type="EMBL" id="RRO10842.1"/>
    </source>
</evidence>
<dbReference type="AlphaFoldDB" id="A0AA93DPF2"/>
<dbReference type="SUPFAM" id="SSF52200">
    <property type="entry name" value="Toll/Interleukin receptor TIR domain"/>
    <property type="match status" value="1"/>
</dbReference>
<evidence type="ECO:0000313" key="3">
    <source>
        <dbReference type="Proteomes" id="UP000256540"/>
    </source>
</evidence>
<dbReference type="EMBL" id="QHJS02000123">
    <property type="protein sequence ID" value="RRO10842.1"/>
    <property type="molecule type" value="Genomic_DNA"/>
</dbReference>
<feature type="domain" description="TIR" evidence="1">
    <location>
        <begin position="6"/>
        <end position="146"/>
    </location>
</feature>
<dbReference type="GO" id="GO:0007165">
    <property type="term" value="P:signal transduction"/>
    <property type="evidence" value="ECO:0007669"/>
    <property type="project" value="InterPro"/>
</dbReference>
<dbReference type="Proteomes" id="UP000256540">
    <property type="component" value="Unassembled WGS sequence"/>
</dbReference>
<keyword evidence="2" id="KW-0675">Receptor</keyword>
<gene>
    <name evidence="2" type="ORF">DMB84_020250</name>
</gene>
<protein>
    <submittedName>
        <fullName evidence="2">Toll/interleukin-1 receptor domain-containing protein</fullName>
    </submittedName>
</protein>
<dbReference type="InterPro" id="IPR035897">
    <property type="entry name" value="Toll_tir_struct_dom_sf"/>
</dbReference>
<dbReference type="Pfam" id="PF13676">
    <property type="entry name" value="TIR_2"/>
    <property type="match status" value="1"/>
</dbReference>
<reference evidence="2 3" key="1">
    <citation type="submission" date="2018-11" db="EMBL/GenBank/DDBJ databases">
        <title>Draft genome sequences of proposed Pectobacterium aquaticum sp. nov. isolated in France from fresh water.</title>
        <authorList>
            <person name="Pedron J."/>
            <person name="Barny M.A."/>
        </authorList>
    </citation>
    <scope>NUCLEOTIDE SEQUENCE [LARGE SCALE GENOMIC DNA]</scope>
    <source>
        <strain evidence="2 3">A127-S21-F16</strain>
    </source>
</reference>
<dbReference type="RefSeq" id="WP_116167286.1">
    <property type="nucleotide sequence ID" value="NZ_QHJS02000123.1"/>
</dbReference>
<name>A0AA93DPF2_9GAMM</name>
<evidence type="ECO:0000259" key="1">
    <source>
        <dbReference type="SMART" id="SM00255"/>
    </source>
</evidence>